<keyword evidence="3" id="KW-1185">Reference proteome</keyword>
<evidence type="ECO:0000313" key="2">
    <source>
        <dbReference type="EMBL" id="KAK1135637.1"/>
    </source>
</evidence>
<organism evidence="2 3">
    <name type="scientific">Melipona bicolor</name>
    <dbReference type="NCBI Taxonomy" id="60889"/>
    <lineage>
        <taxon>Eukaryota</taxon>
        <taxon>Metazoa</taxon>
        <taxon>Ecdysozoa</taxon>
        <taxon>Arthropoda</taxon>
        <taxon>Hexapoda</taxon>
        <taxon>Insecta</taxon>
        <taxon>Pterygota</taxon>
        <taxon>Neoptera</taxon>
        <taxon>Endopterygota</taxon>
        <taxon>Hymenoptera</taxon>
        <taxon>Apocrita</taxon>
        <taxon>Aculeata</taxon>
        <taxon>Apoidea</taxon>
        <taxon>Anthophila</taxon>
        <taxon>Apidae</taxon>
        <taxon>Melipona</taxon>
    </lineage>
</organism>
<dbReference type="AlphaFoldDB" id="A0AA40GDD8"/>
<evidence type="ECO:0000313" key="3">
    <source>
        <dbReference type="Proteomes" id="UP001177670"/>
    </source>
</evidence>
<protein>
    <submittedName>
        <fullName evidence="2">Uncharacterized protein</fullName>
    </submittedName>
</protein>
<feature type="region of interest" description="Disordered" evidence="1">
    <location>
        <begin position="1"/>
        <end position="20"/>
    </location>
</feature>
<comment type="caution">
    <text evidence="2">The sequence shown here is derived from an EMBL/GenBank/DDBJ whole genome shotgun (WGS) entry which is preliminary data.</text>
</comment>
<feature type="compositionally biased region" description="Basic and acidic residues" evidence="1">
    <location>
        <begin position="64"/>
        <end position="85"/>
    </location>
</feature>
<name>A0AA40GDD8_9HYME</name>
<reference evidence="2" key="1">
    <citation type="submission" date="2021-10" db="EMBL/GenBank/DDBJ databases">
        <title>Melipona bicolor Genome sequencing and assembly.</title>
        <authorList>
            <person name="Araujo N.S."/>
            <person name="Arias M.C."/>
        </authorList>
    </citation>
    <scope>NUCLEOTIDE SEQUENCE</scope>
    <source>
        <strain evidence="2">USP_2M_L1-L4_2017</strain>
        <tissue evidence="2">Whole body</tissue>
    </source>
</reference>
<gene>
    <name evidence="2" type="ORF">K0M31_000224</name>
</gene>
<proteinExistence type="predicted"/>
<evidence type="ECO:0000256" key="1">
    <source>
        <dbReference type="SAM" id="MobiDB-lite"/>
    </source>
</evidence>
<dbReference type="Proteomes" id="UP001177670">
    <property type="component" value="Unassembled WGS sequence"/>
</dbReference>
<feature type="region of interest" description="Disordered" evidence="1">
    <location>
        <begin position="38"/>
        <end position="85"/>
    </location>
</feature>
<sequence>MSNTSAEKDIDPLTGETRSNGEVLCLRIRRDCDYHKGTYGLSITGENEKRKRQESSQGSGSRRVLRDPQAESRSEPGEPRCQSDN</sequence>
<accession>A0AA40GDD8</accession>
<dbReference type="EMBL" id="JAHYIQ010000001">
    <property type="protein sequence ID" value="KAK1135637.1"/>
    <property type="molecule type" value="Genomic_DNA"/>
</dbReference>
<feature type="compositionally biased region" description="Basic and acidic residues" evidence="1">
    <location>
        <begin position="1"/>
        <end position="11"/>
    </location>
</feature>